<keyword evidence="3" id="KW-0963">Cytoplasm</keyword>
<sequence length="411" mass="42648">MAVSDAPAVVGAAASTNSEPAQSGSSNGTEFDIVASYKRLLAEDPDLTKPVAAIEALIDVLRHTPSSTAMETYEIAGAQVERLHAAVPNALPIEAGTSLFTNFLSMSMRQPSADVLSALDESFPSSSGGGGGGGSSAGANGPSTLDSFDKIRQHLLDNSQLFVQRAKDARDRIAERGCRLVGEGDVVLTAGGSRAVRALLLRAAARLRAAADGSVSADVGPSVPSTVAVTVAAAAAAAAAAATAADKDKDEGDETAQQDDTAGSGAEAPFTVLYVCDERSRDESDRAIAILRRHRIAVVEIDPSAVAYALEAHNVRSVFVGSEAVTHDGKLVSRIGTYQLALLAQAAKPPRRLYALAETHKFVRKLLLNNSDLPRIGIQQGFLPAGPAPTRAGVPLSTKPALAYHEQIFCF</sequence>
<comment type="similarity">
    <text evidence="2 9">Belongs to the eIF-2B alpha/beta/delta subunits family.</text>
</comment>
<evidence type="ECO:0000256" key="7">
    <source>
        <dbReference type="ARBA" id="ARBA00044236"/>
    </source>
</evidence>
<organism evidence="11 12">
    <name type="scientific">Niveomyces insectorum RCEF 264</name>
    <dbReference type="NCBI Taxonomy" id="1081102"/>
    <lineage>
        <taxon>Eukaryota</taxon>
        <taxon>Fungi</taxon>
        <taxon>Dikarya</taxon>
        <taxon>Ascomycota</taxon>
        <taxon>Pezizomycotina</taxon>
        <taxon>Sordariomycetes</taxon>
        <taxon>Hypocreomycetidae</taxon>
        <taxon>Hypocreales</taxon>
        <taxon>Cordycipitaceae</taxon>
        <taxon>Niveomyces</taxon>
    </lineage>
</organism>
<comment type="subcellular location">
    <subcellularLocation>
        <location evidence="1">Cytoplasm</location>
        <location evidence="1">Cytosol</location>
    </subcellularLocation>
</comment>
<evidence type="ECO:0000256" key="4">
    <source>
        <dbReference type="ARBA" id="ARBA00022540"/>
    </source>
</evidence>
<dbReference type="AlphaFoldDB" id="A0A162MQ75"/>
<dbReference type="InterPro" id="IPR000649">
    <property type="entry name" value="IF-2B-related"/>
</dbReference>
<comment type="caution">
    <text evidence="11">The sequence shown here is derived from an EMBL/GenBank/DDBJ whole genome shotgun (WGS) entry which is preliminary data.</text>
</comment>
<evidence type="ECO:0000256" key="2">
    <source>
        <dbReference type="ARBA" id="ARBA00007251"/>
    </source>
</evidence>
<accession>A0A162MQ75</accession>
<keyword evidence="12" id="KW-1185">Reference proteome</keyword>
<comment type="subunit">
    <text evidence="8">Component of the translation initiation factor 2B (eIF2B) complex which is a heterodecamer of two sets of five different subunits: alpha, beta, gamma, delta and epsilon. Subunits alpha, beta and delta comprise a regulatory subcomplex and subunits epsilon and gamma comprise a catalytic subcomplex. Within the complex, the hexameric regulatory complex resides at the center, with the two heterodimeric catalytic subcomplexes bound on opposite sides.</text>
</comment>
<feature type="region of interest" description="Disordered" evidence="10">
    <location>
        <begin position="243"/>
        <end position="264"/>
    </location>
</feature>
<reference evidence="11 12" key="1">
    <citation type="journal article" date="2016" name="Genome Biol. Evol.">
        <title>Divergent and convergent evolution of fungal pathogenicity.</title>
        <authorList>
            <person name="Shang Y."/>
            <person name="Xiao G."/>
            <person name="Zheng P."/>
            <person name="Cen K."/>
            <person name="Zhan S."/>
            <person name="Wang C."/>
        </authorList>
    </citation>
    <scope>NUCLEOTIDE SEQUENCE [LARGE SCALE GENOMIC DNA]</scope>
    <source>
        <strain evidence="11 12">RCEF 264</strain>
    </source>
</reference>
<dbReference type="Pfam" id="PF01008">
    <property type="entry name" value="IF-2B"/>
    <property type="match status" value="1"/>
</dbReference>
<dbReference type="GO" id="GO:0003743">
    <property type="term" value="F:translation initiation factor activity"/>
    <property type="evidence" value="ECO:0007669"/>
    <property type="project" value="UniProtKB-KW"/>
</dbReference>
<evidence type="ECO:0000256" key="5">
    <source>
        <dbReference type="ARBA" id="ARBA00022917"/>
    </source>
</evidence>
<dbReference type="InterPro" id="IPR042529">
    <property type="entry name" value="IF_2B-like_C"/>
</dbReference>
<dbReference type="EMBL" id="AZHD01000001">
    <property type="protein sequence ID" value="OAA68379.1"/>
    <property type="molecule type" value="Genomic_DNA"/>
</dbReference>
<evidence type="ECO:0000256" key="8">
    <source>
        <dbReference type="ARBA" id="ARBA00046432"/>
    </source>
</evidence>
<dbReference type="OrthoDB" id="10249309at2759"/>
<dbReference type="Proteomes" id="UP000076874">
    <property type="component" value="Unassembled WGS sequence"/>
</dbReference>
<protein>
    <recommendedName>
        <fullName evidence="6">Translation initiation factor eIF2B subunit alpha</fullName>
    </recommendedName>
    <alternativeName>
        <fullName evidence="7">eIF2B GDP-GTP exchange factor subunit alpha</fullName>
    </alternativeName>
</protein>
<dbReference type="GO" id="GO:0005085">
    <property type="term" value="F:guanyl-nucleotide exchange factor activity"/>
    <property type="evidence" value="ECO:0007669"/>
    <property type="project" value="TreeGrafter"/>
</dbReference>
<dbReference type="Gene3D" id="1.20.120.1070">
    <property type="entry name" value="Translation initiation factor eIF-2B, N-terminal domain"/>
    <property type="match status" value="1"/>
</dbReference>
<dbReference type="Gene3D" id="3.40.50.10470">
    <property type="entry name" value="Translation initiation factor eif-2b, domain 2"/>
    <property type="match status" value="1"/>
</dbReference>
<dbReference type="InterPro" id="IPR051501">
    <property type="entry name" value="eIF2B_alpha/beta/delta"/>
</dbReference>
<dbReference type="SUPFAM" id="SSF100950">
    <property type="entry name" value="NagB/RpiA/CoA transferase-like"/>
    <property type="match status" value="2"/>
</dbReference>
<evidence type="ECO:0000256" key="1">
    <source>
        <dbReference type="ARBA" id="ARBA00004514"/>
    </source>
</evidence>
<evidence type="ECO:0000256" key="10">
    <source>
        <dbReference type="SAM" id="MobiDB-lite"/>
    </source>
</evidence>
<keyword evidence="5" id="KW-0648">Protein biosynthesis</keyword>
<feature type="compositionally biased region" description="Gly residues" evidence="10">
    <location>
        <begin position="127"/>
        <end position="136"/>
    </location>
</feature>
<evidence type="ECO:0000256" key="9">
    <source>
        <dbReference type="RuleBase" id="RU003814"/>
    </source>
</evidence>
<evidence type="ECO:0000313" key="12">
    <source>
        <dbReference type="Proteomes" id="UP000076874"/>
    </source>
</evidence>
<feature type="region of interest" description="Disordered" evidence="10">
    <location>
        <begin position="119"/>
        <end position="144"/>
    </location>
</feature>
<dbReference type="InterPro" id="IPR037171">
    <property type="entry name" value="NagB/RpiA_transferase-like"/>
</dbReference>
<evidence type="ECO:0000256" key="6">
    <source>
        <dbReference type="ARBA" id="ARBA00044208"/>
    </source>
</evidence>
<evidence type="ECO:0000313" key="11">
    <source>
        <dbReference type="EMBL" id="OAA68379.1"/>
    </source>
</evidence>
<dbReference type="GO" id="GO:0005851">
    <property type="term" value="C:eukaryotic translation initiation factor 2B complex"/>
    <property type="evidence" value="ECO:0007669"/>
    <property type="project" value="TreeGrafter"/>
</dbReference>
<name>A0A162MQ75_9HYPO</name>
<dbReference type="GO" id="GO:0005829">
    <property type="term" value="C:cytosol"/>
    <property type="evidence" value="ECO:0007669"/>
    <property type="project" value="UniProtKB-SubCell"/>
</dbReference>
<dbReference type="InterPro" id="IPR042528">
    <property type="entry name" value="elF-2B_alpha_N"/>
</dbReference>
<dbReference type="STRING" id="1081102.A0A162MQ75"/>
<gene>
    <name evidence="11" type="ORF">SPI_00574</name>
</gene>
<dbReference type="PANTHER" id="PTHR45860">
    <property type="entry name" value="TRANSLATION INITIATION FACTOR EIF-2B SUBUNIT ALPHA"/>
    <property type="match status" value="1"/>
</dbReference>
<evidence type="ECO:0000256" key="3">
    <source>
        <dbReference type="ARBA" id="ARBA00022490"/>
    </source>
</evidence>
<proteinExistence type="inferred from homology"/>
<dbReference type="PANTHER" id="PTHR45860:SF1">
    <property type="entry name" value="TRANSLATION INITIATION FACTOR EIF-2B SUBUNIT ALPHA"/>
    <property type="match status" value="1"/>
</dbReference>
<keyword evidence="4 11" id="KW-0396">Initiation factor</keyword>